<reference evidence="2" key="1">
    <citation type="submission" date="2021-02" db="EMBL/GenBank/DDBJ databases">
        <authorList>
            <person name="Nowell W R."/>
        </authorList>
    </citation>
    <scope>NUCLEOTIDE SEQUENCE</scope>
</reference>
<evidence type="ECO:0000259" key="1">
    <source>
        <dbReference type="PROSITE" id="PS50011"/>
    </source>
</evidence>
<organism evidence="2 4">
    <name type="scientific">Didymodactylos carnosus</name>
    <dbReference type="NCBI Taxonomy" id="1234261"/>
    <lineage>
        <taxon>Eukaryota</taxon>
        <taxon>Metazoa</taxon>
        <taxon>Spiralia</taxon>
        <taxon>Gnathifera</taxon>
        <taxon>Rotifera</taxon>
        <taxon>Eurotatoria</taxon>
        <taxon>Bdelloidea</taxon>
        <taxon>Philodinida</taxon>
        <taxon>Philodinidae</taxon>
        <taxon>Didymodactylos</taxon>
    </lineage>
</organism>
<dbReference type="PROSITE" id="PS50011">
    <property type="entry name" value="PROTEIN_KINASE_DOM"/>
    <property type="match status" value="1"/>
</dbReference>
<dbReference type="InterPro" id="IPR011009">
    <property type="entry name" value="Kinase-like_dom_sf"/>
</dbReference>
<dbReference type="InterPro" id="IPR000719">
    <property type="entry name" value="Prot_kinase_dom"/>
</dbReference>
<dbReference type="Gene3D" id="1.10.510.10">
    <property type="entry name" value="Transferase(Phosphotransferase) domain 1"/>
    <property type="match status" value="1"/>
</dbReference>
<dbReference type="Proteomes" id="UP000663829">
    <property type="component" value="Unassembled WGS sequence"/>
</dbReference>
<dbReference type="GO" id="GO:0005524">
    <property type="term" value="F:ATP binding"/>
    <property type="evidence" value="ECO:0007669"/>
    <property type="project" value="InterPro"/>
</dbReference>
<evidence type="ECO:0000313" key="3">
    <source>
        <dbReference type="EMBL" id="CAF4182012.1"/>
    </source>
</evidence>
<dbReference type="EMBL" id="CAJNOQ010013833">
    <property type="protein sequence ID" value="CAF1329627.1"/>
    <property type="molecule type" value="Genomic_DNA"/>
</dbReference>
<accession>A0A815FRH9</accession>
<dbReference type="EMBL" id="CAJOBC010052394">
    <property type="protein sequence ID" value="CAF4182012.1"/>
    <property type="molecule type" value="Genomic_DNA"/>
</dbReference>
<dbReference type="AlphaFoldDB" id="A0A815FRH9"/>
<feature type="domain" description="Protein kinase" evidence="1">
    <location>
        <begin position="28"/>
        <end position="315"/>
    </location>
</feature>
<sequence>MASDEAQKLEPLRLELQLQAHQLNWPLHVGPPLSNQGAFGRVFDGLWTSTQEAVVIKYQRHSRTNRYVTMLDIQSLKSQSEQACTHTPYMMLYFDQGGLPEYRLYPLQKSIVPVEYYVGVKATLCQTLPAAQAKAYFDIESLGGYMIIFYKITNGITVQQYIQQNPVISERQAKNIIILIILNMHLVKRSLVYHNDLTASNMFLQTQPYPRVLFIDFGDADVMDGYTYNQLKIPPDMWTTNYPGGLRGTFHLIINACQECKQQYPQNISQTFVPPQQQQQAIVEQSAMHPWIVNDLKAVIDNPQFPYYHWKVFKT</sequence>
<evidence type="ECO:0000313" key="2">
    <source>
        <dbReference type="EMBL" id="CAF1329627.1"/>
    </source>
</evidence>
<dbReference type="SUPFAM" id="SSF56112">
    <property type="entry name" value="Protein kinase-like (PK-like)"/>
    <property type="match status" value="1"/>
</dbReference>
<comment type="caution">
    <text evidence="2">The sequence shown here is derived from an EMBL/GenBank/DDBJ whole genome shotgun (WGS) entry which is preliminary data.</text>
</comment>
<protein>
    <recommendedName>
        <fullName evidence="1">Protein kinase domain-containing protein</fullName>
    </recommendedName>
</protein>
<evidence type="ECO:0000313" key="4">
    <source>
        <dbReference type="Proteomes" id="UP000663829"/>
    </source>
</evidence>
<name>A0A815FRH9_9BILA</name>
<dbReference type="Proteomes" id="UP000681722">
    <property type="component" value="Unassembled WGS sequence"/>
</dbReference>
<gene>
    <name evidence="2" type="ORF">GPM918_LOCUS29881</name>
    <name evidence="3" type="ORF">SRO942_LOCUS30476</name>
</gene>
<keyword evidence="4" id="KW-1185">Reference proteome</keyword>
<dbReference type="GO" id="GO:0004672">
    <property type="term" value="F:protein kinase activity"/>
    <property type="evidence" value="ECO:0007669"/>
    <property type="project" value="InterPro"/>
</dbReference>
<proteinExistence type="predicted"/>